<dbReference type="STRING" id="1481914.JCM19241_3087"/>
<feature type="domain" description="EcoEI R protein C-terminal" evidence="1">
    <location>
        <begin position="7"/>
        <end position="72"/>
    </location>
</feature>
<gene>
    <name evidence="2" type="ORF">JCM19241_3087</name>
</gene>
<dbReference type="GO" id="GO:0003677">
    <property type="term" value="F:DNA binding"/>
    <property type="evidence" value="ECO:0007669"/>
    <property type="project" value="InterPro"/>
</dbReference>
<evidence type="ECO:0000259" key="1">
    <source>
        <dbReference type="Pfam" id="PF08463"/>
    </source>
</evidence>
<reference evidence="2 3" key="2">
    <citation type="submission" date="2015-01" db="EMBL/GenBank/DDBJ databases">
        <authorList>
            <consortium name="NBRP consortium"/>
            <person name="Sawabe T."/>
            <person name="Meirelles P."/>
            <person name="Feng G."/>
            <person name="Sayaka M."/>
            <person name="Hattori M."/>
            <person name="Ohkuma M."/>
        </authorList>
    </citation>
    <scope>NUCLEOTIDE SEQUENCE [LARGE SCALE GENOMIC DNA]</scope>
    <source>
        <strain evidence="3">JCM 19241</strain>
    </source>
</reference>
<comment type="caution">
    <text evidence="2">The sequence shown here is derived from an EMBL/GenBank/DDBJ whole genome shotgun (WGS) entry which is preliminary data.</text>
</comment>
<dbReference type="EMBL" id="BBSC01000001">
    <property type="protein sequence ID" value="GAM73632.1"/>
    <property type="molecule type" value="Genomic_DNA"/>
</dbReference>
<evidence type="ECO:0000313" key="2">
    <source>
        <dbReference type="EMBL" id="GAM73632.1"/>
    </source>
</evidence>
<dbReference type="Proteomes" id="UP000031666">
    <property type="component" value="Unassembled WGS sequence"/>
</dbReference>
<evidence type="ECO:0000313" key="3">
    <source>
        <dbReference type="Proteomes" id="UP000031666"/>
    </source>
</evidence>
<organism evidence="2 3">
    <name type="scientific">Vibrio ishigakensis</name>
    <dbReference type="NCBI Taxonomy" id="1481914"/>
    <lineage>
        <taxon>Bacteria</taxon>
        <taxon>Pseudomonadati</taxon>
        <taxon>Pseudomonadota</taxon>
        <taxon>Gammaproteobacteria</taxon>
        <taxon>Vibrionales</taxon>
        <taxon>Vibrionaceae</taxon>
        <taxon>Vibrio</taxon>
    </lineage>
</organism>
<protein>
    <recommendedName>
        <fullName evidence="1">EcoEI R protein C-terminal domain-containing protein</fullName>
    </recommendedName>
</protein>
<dbReference type="Pfam" id="PF08463">
    <property type="entry name" value="EcoEI_R_C"/>
    <property type="match status" value="1"/>
</dbReference>
<dbReference type="GO" id="GO:0003824">
    <property type="term" value="F:catalytic activity"/>
    <property type="evidence" value="ECO:0007669"/>
    <property type="project" value="InterPro"/>
</dbReference>
<sequence length="83" mass="9735">MGLDAALVNERFTEFMQNNQLSHQQIQFLNQLKRFICQNGRIKIASLYEGQFERTTNGEGLDIFTEEKADELEQLMQPFLMPH</sequence>
<dbReference type="GO" id="GO:0006304">
    <property type="term" value="P:DNA modification"/>
    <property type="evidence" value="ECO:0007669"/>
    <property type="project" value="InterPro"/>
</dbReference>
<dbReference type="AlphaFoldDB" id="A0A0B8Q9L3"/>
<name>A0A0B8Q9L3_9VIBR</name>
<reference evidence="2 3" key="1">
    <citation type="submission" date="2015-01" db="EMBL/GenBank/DDBJ databases">
        <title>Vibrio sp. C94 JCM 19241 whole genome shotgun sequence.</title>
        <authorList>
            <person name="Sawabe T."/>
            <person name="Meirelles P."/>
            <person name="Feng G."/>
            <person name="Sayaka M."/>
            <person name="Hattori M."/>
            <person name="Ohkuma M."/>
        </authorList>
    </citation>
    <scope>NUCLEOTIDE SEQUENCE [LARGE SCALE GENOMIC DNA]</scope>
    <source>
        <strain evidence="3">JCM 19241</strain>
    </source>
</reference>
<accession>A0A0B8Q9L3</accession>
<proteinExistence type="predicted"/>
<dbReference type="InterPro" id="IPR013670">
    <property type="entry name" value="EcoEI_R_C_dom"/>
</dbReference>